<organism evidence="1">
    <name type="scientific">Mediterraneibacter gnavus</name>
    <name type="common">Ruminococcus gnavus</name>
    <dbReference type="NCBI Taxonomy" id="33038"/>
    <lineage>
        <taxon>Bacteria</taxon>
        <taxon>Bacillati</taxon>
        <taxon>Bacillota</taxon>
        <taxon>Clostridia</taxon>
        <taxon>Lachnospirales</taxon>
        <taxon>Lachnospiraceae</taxon>
        <taxon>Mediterraneibacter</taxon>
    </lineage>
</organism>
<accession>A0A6N3EAS3</accession>
<protein>
    <submittedName>
        <fullName evidence="1">Uncharacterized protein</fullName>
    </submittedName>
</protein>
<proteinExistence type="predicted"/>
<sequence length="32" mass="3768">MSLNLRHPYTKVRIQKASETIQIARKEKLDSL</sequence>
<dbReference type="EMBL" id="CACRUK010000028">
    <property type="protein sequence ID" value="VYU34777.1"/>
    <property type="molecule type" value="Genomic_DNA"/>
</dbReference>
<evidence type="ECO:0000313" key="1">
    <source>
        <dbReference type="EMBL" id="VYU34777.1"/>
    </source>
</evidence>
<reference evidence="1" key="1">
    <citation type="submission" date="2019-11" db="EMBL/GenBank/DDBJ databases">
        <authorList>
            <person name="Feng L."/>
        </authorList>
    </citation>
    <scope>NUCLEOTIDE SEQUENCE</scope>
    <source>
        <strain evidence="1">RgnavusLFYP19</strain>
    </source>
</reference>
<dbReference type="AlphaFoldDB" id="A0A6N3EAS3"/>
<name>A0A6N3EAS3_MEDGN</name>
<gene>
    <name evidence="1" type="ORF">RGLFYP19_01963</name>
</gene>